<proteinExistence type="predicted"/>
<reference evidence="2" key="1">
    <citation type="submission" date="2018-03" db="EMBL/GenBank/DDBJ databases">
        <authorList>
            <person name="Keele B.F."/>
        </authorList>
    </citation>
    <scope>NUCLEOTIDE SEQUENCE [LARGE SCALE GENOMIC DNA]</scope>
</reference>
<evidence type="ECO:0000313" key="1">
    <source>
        <dbReference type="EMBL" id="AWH14490.1"/>
    </source>
</evidence>
<dbReference type="EMBL" id="MH077585">
    <property type="protein sequence ID" value="AWH14490.1"/>
    <property type="molecule type" value="Genomic_DNA"/>
</dbReference>
<dbReference type="KEGG" id="vg:55608249"/>
<gene>
    <name evidence="1" type="primary">96</name>
    <name evidence="1" type="ORF">SEA_TCHEN_96</name>
</gene>
<keyword evidence="2" id="KW-1185">Reference proteome</keyword>
<dbReference type="Proteomes" id="UP000246238">
    <property type="component" value="Segment"/>
</dbReference>
<dbReference type="RefSeq" id="YP_009838052.1">
    <property type="nucleotide sequence ID" value="NC_048705.1"/>
</dbReference>
<name>A0A2S1PD42_9CAUD</name>
<evidence type="ECO:0000313" key="2">
    <source>
        <dbReference type="Proteomes" id="UP000246238"/>
    </source>
</evidence>
<protein>
    <submittedName>
        <fullName evidence="1">Uncharacterized protein</fullName>
    </submittedName>
</protein>
<dbReference type="GeneID" id="55608249"/>
<organism evidence="1 2">
    <name type="scientific">Mycobacterium phage TChen</name>
    <dbReference type="NCBI Taxonomy" id="2163598"/>
    <lineage>
        <taxon>Viruses</taxon>
        <taxon>Duplodnaviria</taxon>
        <taxon>Heunggongvirae</taxon>
        <taxon>Uroviricota</taxon>
        <taxon>Caudoviricetes</taxon>
        <taxon>Gracegardnervirinae</taxon>
        <taxon>Thetabobvirus</taxon>
        <taxon>Thetabobvirus tchen</taxon>
        <taxon>Mycobacterium virus TChen</taxon>
    </lineage>
</organism>
<sequence length="51" mass="5585">MPENADHAIRYAGQTAAIGTAGLAEVFDVKVPMRLTGWPFELTQRIAKDVQ</sequence>
<accession>A0A2S1PD42</accession>